<proteinExistence type="predicted"/>
<dbReference type="GeneID" id="95985483"/>
<dbReference type="Proteomes" id="UP001565368">
    <property type="component" value="Unassembled WGS sequence"/>
</dbReference>
<reference evidence="1 2" key="1">
    <citation type="submission" date="2023-08" db="EMBL/GenBank/DDBJ databases">
        <title>Annotated Genome Sequence of Vanrija albida AlHP1.</title>
        <authorList>
            <person name="Herzog R."/>
        </authorList>
    </citation>
    <scope>NUCLEOTIDE SEQUENCE [LARGE SCALE GENOMIC DNA]</scope>
    <source>
        <strain evidence="1 2">AlHP1</strain>
    </source>
</reference>
<dbReference type="EMBL" id="JBBXJM010000003">
    <property type="protein sequence ID" value="KAL1410429.1"/>
    <property type="molecule type" value="Genomic_DNA"/>
</dbReference>
<sequence>MSSDRVWVPLLNVGFLNDTASACVTSVCGGQATVFAGVLQCNVEPYLVEGNIYNATSHAVCPKNRDEYITFIRMTSVVVGFGDNIGYEGRCSFTKEACAKQVCGLQNTRINTTKNNEFLCKSDPAVAGTYWFDLKNANNNMSAPVTNDTSAPCRGEKPNCWGLKYVNANGTTVTSGTTHSVPTPLALLAVATGLLGLLGACGLSVA</sequence>
<accession>A0ABR3Q6R3</accession>
<protein>
    <submittedName>
        <fullName evidence="1">Uncharacterized protein</fullName>
    </submittedName>
</protein>
<dbReference type="RefSeq" id="XP_069210373.1">
    <property type="nucleotide sequence ID" value="XM_069352955.1"/>
</dbReference>
<gene>
    <name evidence="1" type="ORF">Q8F55_004440</name>
</gene>
<evidence type="ECO:0000313" key="1">
    <source>
        <dbReference type="EMBL" id="KAL1410429.1"/>
    </source>
</evidence>
<evidence type="ECO:0000313" key="2">
    <source>
        <dbReference type="Proteomes" id="UP001565368"/>
    </source>
</evidence>
<organism evidence="1 2">
    <name type="scientific">Vanrija albida</name>
    <dbReference type="NCBI Taxonomy" id="181172"/>
    <lineage>
        <taxon>Eukaryota</taxon>
        <taxon>Fungi</taxon>
        <taxon>Dikarya</taxon>
        <taxon>Basidiomycota</taxon>
        <taxon>Agaricomycotina</taxon>
        <taxon>Tremellomycetes</taxon>
        <taxon>Trichosporonales</taxon>
        <taxon>Trichosporonaceae</taxon>
        <taxon>Vanrija</taxon>
    </lineage>
</organism>
<keyword evidence="2" id="KW-1185">Reference proteome</keyword>
<name>A0ABR3Q6R3_9TREE</name>
<comment type="caution">
    <text evidence="1">The sequence shown here is derived from an EMBL/GenBank/DDBJ whole genome shotgun (WGS) entry which is preliminary data.</text>
</comment>